<reference evidence="1" key="1">
    <citation type="submission" date="2023-03" db="EMBL/GenBank/DDBJ databases">
        <title>Chromosome-level genomes of two armyworms, Mythimna separata and Mythimna loreyi, provide insights into the biosynthesis and reception of sex pheromones.</title>
        <authorList>
            <person name="Zhao H."/>
        </authorList>
    </citation>
    <scope>NUCLEOTIDE SEQUENCE</scope>
    <source>
        <strain evidence="1">BeijingLab</strain>
    </source>
</reference>
<comment type="caution">
    <text evidence="1">The sequence shown here is derived from an EMBL/GenBank/DDBJ whole genome shotgun (WGS) entry which is preliminary data.</text>
</comment>
<dbReference type="EMBL" id="CM056807">
    <property type="protein sequence ID" value="KAJ8705865.1"/>
    <property type="molecule type" value="Genomic_DNA"/>
</dbReference>
<evidence type="ECO:0000313" key="2">
    <source>
        <dbReference type="Proteomes" id="UP001231649"/>
    </source>
</evidence>
<name>A0ACC2Q221_9NEOP</name>
<keyword evidence="2" id="KW-1185">Reference proteome</keyword>
<proteinExistence type="predicted"/>
<accession>A0ACC2Q221</accession>
<dbReference type="Proteomes" id="UP001231649">
    <property type="component" value="Chromosome 31"/>
</dbReference>
<protein>
    <submittedName>
        <fullName evidence="1">Uncharacterized protein</fullName>
    </submittedName>
</protein>
<gene>
    <name evidence="1" type="ORF">PYW08_012911</name>
</gene>
<sequence length="540" mass="64289">MCQVLLYKKLGREHNVEITLEENDNVVYLKNCTADPLTEFELNLFLHFYYEREVIFLFDGYDEIRSKPRWDYSEVVINCLKNVCSGPRKHTVWITSRPLFDDVETELKEELKLESHYIDFFSGAEYLQKFWEYTLKVDELNEAQLENVKKLLDHMSSHGNRPMQKESINGIFYNAALYLSHKIQNTHIPLWKYDKHYHRLISPDCFDVQMYDIFPLPACSLCYCCWYCKNTCENERCINCPEYKHNISMNLLTLYLAAVDVEHNIKKENGSEEWYLNVETYTVYERFLANKIKKRWQEKNGTNIYIPDVIKTYEKELADSVLMHKKLAAHDIFYKDSEKLFCQRDLAEIGDFLYKLMNGEERSDIIAAVYDDCSFDCYAVFPIFIHQTFAEYFAVEYICDCLKIKNVSERTMLSYFDCLGMRGRVCSGVENVHFIFDKKIAMDRALMTVLENNKFAIFNKLFCRRSWVFNVTLLNLMLFLRDVAECAIGKTEVLRIPEEKKIELVNVLDRILQKMRRHHGRIRQYSESEFDIESEFDEFF</sequence>
<organism evidence="1 2">
    <name type="scientific">Mythimna loreyi</name>
    <dbReference type="NCBI Taxonomy" id="667449"/>
    <lineage>
        <taxon>Eukaryota</taxon>
        <taxon>Metazoa</taxon>
        <taxon>Ecdysozoa</taxon>
        <taxon>Arthropoda</taxon>
        <taxon>Hexapoda</taxon>
        <taxon>Insecta</taxon>
        <taxon>Pterygota</taxon>
        <taxon>Neoptera</taxon>
        <taxon>Endopterygota</taxon>
        <taxon>Lepidoptera</taxon>
        <taxon>Glossata</taxon>
        <taxon>Ditrysia</taxon>
        <taxon>Noctuoidea</taxon>
        <taxon>Noctuidae</taxon>
        <taxon>Noctuinae</taxon>
        <taxon>Hadenini</taxon>
        <taxon>Mythimna</taxon>
    </lineage>
</organism>
<evidence type="ECO:0000313" key="1">
    <source>
        <dbReference type="EMBL" id="KAJ8705865.1"/>
    </source>
</evidence>